<proteinExistence type="predicted"/>
<name>A0ABQ5I961_9ASTR</name>
<comment type="caution">
    <text evidence="1">The sequence shown here is derived from an EMBL/GenBank/DDBJ whole genome shotgun (WGS) entry which is preliminary data.</text>
</comment>
<accession>A0ABQ5I961</accession>
<reference evidence="1" key="2">
    <citation type="submission" date="2022-01" db="EMBL/GenBank/DDBJ databases">
        <authorList>
            <person name="Yamashiro T."/>
            <person name="Shiraishi A."/>
            <person name="Satake H."/>
            <person name="Nakayama K."/>
        </authorList>
    </citation>
    <scope>NUCLEOTIDE SEQUENCE</scope>
</reference>
<reference evidence="1" key="1">
    <citation type="journal article" date="2022" name="Int. J. Mol. Sci.">
        <title>Draft Genome of Tanacetum Coccineum: Genomic Comparison of Closely Related Tanacetum-Family Plants.</title>
        <authorList>
            <person name="Yamashiro T."/>
            <person name="Shiraishi A."/>
            <person name="Nakayama K."/>
            <person name="Satake H."/>
        </authorList>
    </citation>
    <scope>NUCLEOTIDE SEQUENCE</scope>
</reference>
<dbReference type="EMBL" id="BQNB010020460">
    <property type="protein sequence ID" value="GJT96195.1"/>
    <property type="molecule type" value="Genomic_DNA"/>
</dbReference>
<evidence type="ECO:0000313" key="1">
    <source>
        <dbReference type="EMBL" id="GJT96195.1"/>
    </source>
</evidence>
<gene>
    <name evidence="1" type="ORF">Tco_1091713</name>
</gene>
<evidence type="ECO:0000313" key="2">
    <source>
        <dbReference type="Proteomes" id="UP001151760"/>
    </source>
</evidence>
<sequence>MLLGSWVRLLRYDETGRSECEVMQLHSSLLKVMLLTYLRRSVNCWLVRWGGRWGGLAFYVGSGWRFATWPAWSDVSGASCWISGSL</sequence>
<organism evidence="1 2">
    <name type="scientific">Tanacetum coccineum</name>
    <dbReference type="NCBI Taxonomy" id="301880"/>
    <lineage>
        <taxon>Eukaryota</taxon>
        <taxon>Viridiplantae</taxon>
        <taxon>Streptophyta</taxon>
        <taxon>Embryophyta</taxon>
        <taxon>Tracheophyta</taxon>
        <taxon>Spermatophyta</taxon>
        <taxon>Magnoliopsida</taxon>
        <taxon>eudicotyledons</taxon>
        <taxon>Gunneridae</taxon>
        <taxon>Pentapetalae</taxon>
        <taxon>asterids</taxon>
        <taxon>campanulids</taxon>
        <taxon>Asterales</taxon>
        <taxon>Asteraceae</taxon>
        <taxon>Asteroideae</taxon>
        <taxon>Anthemideae</taxon>
        <taxon>Anthemidinae</taxon>
        <taxon>Tanacetum</taxon>
    </lineage>
</organism>
<protein>
    <submittedName>
        <fullName evidence="1">Uncharacterized protein</fullName>
    </submittedName>
</protein>
<keyword evidence="2" id="KW-1185">Reference proteome</keyword>
<dbReference type="Proteomes" id="UP001151760">
    <property type="component" value="Unassembled WGS sequence"/>
</dbReference>